<evidence type="ECO:0000313" key="2">
    <source>
        <dbReference type="EMBL" id="CAK0821435.1"/>
    </source>
</evidence>
<feature type="compositionally biased region" description="Basic and acidic residues" evidence="1">
    <location>
        <begin position="471"/>
        <end position="486"/>
    </location>
</feature>
<dbReference type="Proteomes" id="UP001189429">
    <property type="component" value="Unassembled WGS sequence"/>
</dbReference>
<feature type="region of interest" description="Disordered" evidence="1">
    <location>
        <begin position="386"/>
        <end position="445"/>
    </location>
</feature>
<feature type="region of interest" description="Disordered" evidence="1">
    <location>
        <begin position="696"/>
        <end position="742"/>
    </location>
</feature>
<reference evidence="2" key="1">
    <citation type="submission" date="2023-10" db="EMBL/GenBank/DDBJ databases">
        <authorList>
            <person name="Chen Y."/>
            <person name="Shah S."/>
            <person name="Dougan E. K."/>
            <person name="Thang M."/>
            <person name="Chan C."/>
        </authorList>
    </citation>
    <scope>NUCLEOTIDE SEQUENCE [LARGE SCALE GENOMIC DNA]</scope>
</reference>
<comment type="caution">
    <text evidence="2">The sequence shown here is derived from an EMBL/GenBank/DDBJ whole genome shotgun (WGS) entry which is preliminary data.</text>
</comment>
<dbReference type="EMBL" id="CAUYUJ010007646">
    <property type="protein sequence ID" value="CAK0821435.1"/>
    <property type="molecule type" value="Genomic_DNA"/>
</dbReference>
<feature type="region of interest" description="Disordered" evidence="1">
    <location>
        <begin position="471"/>
        <end position="605"/>
    </location>
</feature>
<feature type="compositionally biased region" description="Basic and acidic residues" evidence="1">
    <location>
        <begin position="902"/>
        <end position="921"/>
    </location>
</feature>
<keyword evidence="3" id="KW-1185">Reference proteome</keyword>
<feature type="compositionally biased region" description="Low complexity" evidence="1">
    <location>
        <begin position="538"/>
        <end position="556"/>
    </location>
</feature>
<feature type="compositionally biased region" description="Gly residues" evidence="1">
    <location>
        <begin position="922"/>
        <end position="931"/>
    </location>
</feature>
<accession>A0ABN9RQW8</accession>
<evidence type="ECO:0000313" key="3">
    <source>
        <dbReference type="Proteomes" id="UP001189429"/>
    </source>
</evidence>
<feature type="compositionally biased region" description="Low complexity" evidence="1">
    <location>
        <begin position="730"/>
        <end position="742"/>
    </location>
</feature>
<sequence>MLVLFEEEKKRGRESARAQDRELKREEIALAQHGDFRAAIEKERGSRPRHKCAAVLESDEIGWKQLQLDAASFYFYQDDRPTGTLIAHVDDCTIARDGSAMIRDKEDKLKDRFPLGSWTVVSGQTQGDLYTSRRVKLNGACVEASMPEFIDGRQEEVNCGRTEKGETPLTPLGRAELQSAVGPLHCVARQRRLDKAFETNRFQKLQKEPTHADTRELNTCARVVRASRDAHLRIEPIKGRMGHMGTRAAVAAVDLDCTEQEELPISILDWGSRASHRAVTSTSSAETAARFADHGMTHYMRALLREALQGWGDTLAVEHGEAQMPLTLFTDCGLSDKVREFLETSRTRAHEMSAQAIRRGKATGDGKQRDYPTYFVLSHSCDMPHHEAAEAKQAPRGGVYERKEHKEGRRAGHEAQFGPGSGPVRRAHRERGGDGTAGENVATEEHVLEVDDQWLTFDRKGLAERWNNKAACRSDRAEELGKERARQARTQAQALKTIAHRHRAGPSSGEESAPSERDSADMEGEEEAAAARTRHAAPARQSHIGASTGASYSAAGHGAGSKRGAKVKEPKGKGKRSGPVSERPKKTRRGGASAPAADQLAPGSIPSELLGHSVRRLCFQEGRALKWPWANGAASGGCLAAREAGRGNVSWLVKLNWAVSAPSHRNLFVNFNIAQRNARTLLVQIHYSGWRAVTVQSQGADKRPPGRKPGNASQRAERRRGSDKRGTDCAGRARGAGAEASSGMAGCYGGGPGYAFGPLGGDNPNLSGYGYAGPSGAPYNSASFPAGGGGGFAGAPGPPMPGQIGGVGTFGGMGMNQHGGMGQLGQPGGMGYLPDGLLGQLPGAPQGAGAGGQAMLGAGGPGGRGAPVPSGGRQQGQQRFQDSRGGGGRGGDRGGGCGKGGRGKDRSDGGSKGRGFRDREGGGIGGGGLGA</sequence>
<protein>
    <submittedName>
        <fullName evidence="2">Uncharacterized protein</fullName>
    </submittedName>
</protein>
<proteinExistence type="predicted"/>
<feature type="region of interest" description="Disordered" evidence="1">
    <location>
        <begin position="843"/>
        <end position="931"/>
    </location>
</feature>
<feature type="non-terminal residue" evidence="2">
    <location>
        <position position="931"/>
    </location>
</feature>
<organism evidence="2 3">
    <name type="scientific">Prorocentrum cordatum</name>
    <dbReference type="NCBI Taxonomy" id="2364126"/>
    <lineage>
        <taxon>Eukaryota</taxon>
        <taxon>Sar</taxon>
        <taxon>Alveolata</taxon>
        <taxon>Dinophyceae</taxon>
        <taxon>Prorocentrales</taxon>
        <taxon>Prorocentraceae</taxon>
        <taxon>Prorocentrum</taxon>
    </lineage>
</organism>
<name>A0ABN9RQW8_9DINO</name>
<gene>
    <name evidence="2" type="ORF">PCOR1329_LOCUS22763</name>
</gene>
<feature type="compositionally biased region" description="Low complexity" evidence="1">
    <location>
        <begin position="866"/>
        <end position="880"/>
    </location>
</feature>
<feature type="compositionally biased region" description="Gly residues" evidence="1">
    <location>
        <begin position="846"/>
        <end position="865"/>
    </location>
</feature>
<feature type="compositionally biased region" description="Gly residues" evidence="1">
    <location>
        <begin position="884"/>
        <end position="900"/>
    </location>
</feature>
<evidence type="ECO:0000256" key="1">
    <source>
        <dbReference type="SAM" id="MobiDB-lite"/>
    </source>
</evidence>
<feature type="compositionally biased region" description="Basic and acidic residues" evidence="1">
    <location>
        <begin position="715"/>
        <end position="727"/>
    </location>
</feature>
<feature type="compositionally biased region" description="Basic and acidic residues" evidence="1">
    <location>
        <begin position="399"/>
        <end position="413"/>
    </location>
</feature>